<dbReference type="InterPro" id="IPR020802">
    <property type="entry name" value="TesA-like"/>
</dbReference>
<evidence type="ECO:0000256" key="10">
    <source>
        <dbReference type="SAM" id="MobiDB-lite"/>
    </source>
</evidence>
<dbReference type="SUPFAM" id="SSF53901">
    <property type="entry name" value="Thiolase-like"/>
    <property type="match status" value="1"/>
</dbReference>
<dbReference type="SMART" id="SM00825">
    <property type="entry name" value="PKS_KS"/>
    <property type="match status" value="1"/>
</dbReference>
<dbReference type="Gene3D" id="3.40.366.10">
    <property type="entry name" value="Malonyl-Coenzyme A Acyl Carrier Protein, domain 2"/>
    <property type="match status" value="1"/>
</dbReference>
<dbReference type="SUPFAM" id="SSF55048">
    <property type="entry name" value="Probable ACP-binding domain of malonyl-CoA ACP transacylase"/>
    <property type="match status" value="1"/>
</dbReference>
<dbReference type="InterPro" id="IPR014030">
    <property type="entry name" value="Ketoacyl_synth_N"/>
</dbReference>
<dbReference type="FunFam" id="3.40.50.980:FF:000001">
    <property type="entry name" value="Non-ribosomal peptide synthetase"/>
    <property type="match status" value="1"/>
</dbReference>
<dbReference type="GO" id="GO:0005737">
    <property type="term" value="C:cytoplasm"/>
    <property type="evidence" value="ECO:0007669"/>
    <property type="project" value="UniProtKB-SubCell"/>
</dbReference>
<dbReference type="Gene3D" id="1.10.1200.10">
    <property type="entry name" value="ACP-like"/>
    <property type="match status" value="2"/>
</dbReference>
<keyword evidence="8" id="KW-0663">Pyridoxal phosphate</keyword>
<dbReference type="PROSITE" id="PS00455">
    <property type="entry name" value="AMP_BINDING"/>
    <property type="match status" value="1"/>
</dbReference>
<dbReference type="InterPro" id="IPR024011">
    <property type="entry name" value="Biosynth_lucif-like_mOase_dom"/>
</dbReference>
<dbReference type="Gene3D" id="3.40.47.10">
    <property type="match status" value="1"/>
</dbReference>
<dbReference type="GO" id="GO:0004315">
    <property type="term" value="F:3-oxoacyl-[acyl-carrier-protein] synthase activity"/>
    <property type="evidence" value="ECO:0007669"/>
    <property type="project" value="InterPro"/>
</dbReference>
<evidence type="ECO:0000256" key="1">
    <source>
        <dbReference type="ARBA" id="ARBA00001933"/>
    </source>
</evidence>
<dbReference type="InterPro" id="IPR029058">
    <property type="entry name" value="AB_hydrolase_fold"/>
</dbReference>
<dbReference type="GO" id="GO:0006633">
    <property type="term" value="P:fatty acid biosynthetic process"/>
    <property type="evidence" value="ECO:0007669"/>
    <property type="project" value="InterPro"/>
</dbReference>
<dbReference type="InterPro" id="IPR036736">
    <property type="entry name" value="ACP-like_sf"/>
</dbReference>
<dbReference type="GO" id="GO:0031177">
    <property type="term" value="F:phosphopantetheine binding"/>
    <property type="evidence" value="ECO:0007669"/>
    <property type="project" value="InterPro"/>
</dbReference>
<dbReference type="EMBL" id="RAVZ01000004">
    <property type="protein sequence ID" value="RKG93765.1"/>
    <property type="molecule type" value="Genomic_DNA"/>
</dbReference>
<dbReference type="PROSITE" id="PS52004">
    <property type="entry name" value="KS3_2"/>
    <property type="match status" value="1"/>
</dbReference>
<keyword evidence="13" id="KW-0032">Aminotransferase</keyword>
<dbReference type="GO" id="GO:0044550">
    <property type="term" value="P:secondary metabolite biosynthetic process"/>
    <property type="evidence" value="ECO:0007669"/>
    <property type="project" value="UniProtKB-ARBA"/>
</dbReference>
<protein>
    <submittedName>
        <fullName evidence="13">Aminotransferase class III-fold pyridoxal phosphate-dependent enzyme</fullName>
    </submittedName>
</protein>
<dbReference type="Gene3D" id="3.40.640.10">
    <property type="entry name" value="Type I PLP-dependent aspartate aminotransferase-like (Major domain)"/>
    <property type="match status" value="1"/>
</dbReference>
<feature type="compositionally biased region" description="Low complexity" evidence="10">
    <location>
        <begin position="1609"/>
        <end position="1621"/>
    </location>
</feature>
<dbReference type="FunFam" id="3.30.300.30:FF:000010">
    <property type="entry name" value="Enterobactin synthetase component F"/>
    <property type="match status" value="1"/>
</dbReference>
<dbReference type="GO" id="GO:0030170">
    <property type="term" value="F:pyridoxal phosphate binding"/>
    <property type="evidence" value="ECO:0007669"/>
    <property type="project" value="InterPro"/>
</dbReference>
<dbReference type="InterPro" id="IPR016035">
    <property type="entry name" value="Acyl_Trfase/lysoPLipase"/>
</dbReference>
<feature type="domain" description="Carrier" evidence="11">
    <location>
        <begin position="2955"/>
        <end position="3030"/>
    </location>
</feature>
<comment type="cofactor">
    <cofactor evidence="1">
        <name>pyridoxal 5'-phosphate</name>
        <dbReference type="ChEBI" id="CHEBI:597326"/>
    </cofactor>
</comment>
<keyword evidence="4" id="KW-0596">Phosphopantetheine</keyword>
<organism evidence="13 14">
    <name type="scientific">Corallococcus terminator</name>
    <dbReference type="NCBI Taxonomy" id="2316733"/>
    <lineage>
        <taxon>Bacteria</taxon>
        <taxon>Pseudomonadati</taxon>
        <taxon>Myxococcota</taxon>
        <taxon>Myxococcia</taxon>
        <taxon>Myxococcales</taxon>
        <taxon>Cystobacterineae</taxon>
        <taxon>Myxococcaceae</taxon>
        <taxon>Corallococcus</taxon>
    </lineage>
</organism>
<dbReference type="PROSITE" id="PS00600">
    <property type="entry name" value="AA_TRANSFER_CLASS_3"/>
    <property type="match status" value="1"/>
</dbReference>
<dbReference type="InterPro" id="IPR020841">
    <property type="entry name" value="PKS_Beta-ketoAc_synthase_dom"/>
</dbReference>
<dbReference type="Gene3D" id="3.30.300.30">
    <property type="match status" value="1"/>
</dbReference>
<dbReference type="Gene3D" id="3.20.20.30">
    <property type="entry name" value="Luciferase-like domain"/>
    <property type="match status" value="1"/>
</dbReference>
<dbReference type="SUPFAM" id="SSF52151">
    <property type="entry name" value="FabD/lysophospholipase-like"/>
    <property type="match status" value="1"/>
</dbReference>
<dbReference type="FunFam" id="2.30.38.10:FF:000001">
    <property type="entry name" value="Non-ribosomal peptide synthetase PvdI"/>
    <property type="match status" value="1"/>
</dbReference>
<dbReference type="InterPro" id="IPR018201">
    <property type="entry name" value="Ketoacyl_synth_AS"/>
</dbReference>
<dbReference type="InterPro" id="IPR020845">
    <property type="entry name" value="AMP-binding_CS"/>
</dbReference>
<comment type="subcellular location">
    <subcellularLocation>
        <location evidence="3">Cytoplasm</location>
    </subcellularLocation>
</comment>
<dbReference type="PANTHER" id="PTHR43775:SF51">
    <property type="entry name" value="INACTIVE PHENOLPHTHIOCEROL SYNTHESIS POLYKETIDE SYNTHASE TYPE I PKS1-RELATED"/>
    <property type="match status" value="1"/>
</dbReference>
<proteinExistence type="predicted"/>
<dbReference type="InterPro" id="IPR036661">
    <property type="entry name" value="Luciferase-like_sf"/>
</dbReference>
<keyword evidence="6" id="KW-0597">Phosphoprotein</keyword>
<dbReference type="Pfam" id="PF00202">
    <property type="entry name" value="Aminotran_3"/>
    <property type="match status" value="1"/>
</dbReference>
<dbReference type="FunFam" id="3.40.47.10:FF:000019">
    <property type="entry name" value="Polyketide synthase type I"/>
    <property type="match status" value="1"/>
</dbReference>
<feature type="compositionally biased region" description="Low complexity" evidence="10">
    <location>
        <begin position="1126"/>
        <end position="1137"/>
    </location>
</feature>
<evidence type="ECO:0000256" key="4">
    <source>
        <dbReference type="ARBA" id="ARBA00022450"/>
    </source>
</evidence>
<dbReference type="InterPro" id="IPR015424">
    <property type="entry name" value="PyrdxlP-dep_Trfase"/>
</dbReference>
<dbReference type="InterPro" id="IPR001242">
    <property type="entry name" value="Condensation_dom"/>
</dbReference>
<dbReference type="SUPFAM" id="SSF53474">
    <property type="entry name" value="alpha/beta-Hydrolases"/>
    <property type="match status" value="1"/>
</dbReference>
<keyword evidence="14" id="KW-1185">Reference proteome</keyword>
<dbReference type="GO" id="GO:0004312">
    <property type="term" value="F:fatty acid synthase activity"/>
    <property type="evidence" value="ECO:0007669"/>
    <property type="project" value="TreeGrafter"/>
</dbReference>
<dbReference type="GO" id="GO:0008483">
    <property type="term" value="F:transaminase activity"/>
    <property type="evidence" value="ECO:0007669"/>
    <property type="project" value="UniProtKB-KW"/>
</dbReference>
<dbReference type="GO" id="GO:0005886">
    <property type="term" value="C:plasma membrane"/>
    <property type="evidence" value="ECO:0007669"/>
    <property type="project" value="TreeGrafter"/>
</dbReference>
<dbReference type="PROSITE" id="PS50075">
    <property type="entry name" value="CARRIER"/>
    <property type="match status" value="2"/>
</dbReference>
<keyword evidence="7 13" id="KW-0808">Transferase</keyword>
<comment type="cofactor">
    <cofactor evidence="2">
        <name>pantetheine 4'-phosphate</name>
        <dbReference type="ChEBI" id="CHEBI:47942"/>
    </cofactor>
</comment>
<comment type="caution">
    <text evidence="13">The sequence shown here is derived from an EMBL/GenBank/DDBJ whole genome shotgun (WGS) entry which is preliminary data.</text>
</comment>
<feature type="domain" description="Carrier" evidence="11">
    <location>
        <begin position="947"/>
        <end position="1029"/>
    </location>
</feature>
<dbReference type="InterPro" id="IPR006162">
    <property type="entry name" value="Ppantetheine_attach_site"/>
</dbReference>
<dbReference type="InterPro" id="IPR045851">
    <property type="entry name" value="AMP-bd_C_sf"/>
</dbReference>
<dbReference type="Gene3D" id="3.90.1150.10">
    <property type="entry name" value="Aspartate Aminotransferase, domain 1"/>
    <property type="match status" value="1"/>
</dbReference>
<dbReference type="Pfam" id="PF00698">
    <property type="entry name" value="Acyl_transf_1"/>
    <property type="match status" value="1"/>
</dbReference>
<dbReference type="SMART" id="SM00823">
    <property type="entry name" value="PKS_PP"/>
    <property type="match status" value="2"/>
</dbReference>
<dbReference type="SMART" id="SM00824">
    <property type="entry name" value="PKS_TE"/>
    <property type="match status" value="1"/>
</dbReference>
<evidence type="ECO:0000259" key="11">
    <source>
        <dbReference type="PROSITE" id="PS50075"/>
    </source>
</evidence>
<evidence type="ECO:0000256" key="9">
    <source>
        <dbReference type="ARBA" id="ARBA00054155"/>
    </source>
</evidence>
<dbReference type="CDD" id="cd00610">
    <property type="entry name" value="OAT_like"/>
    <property type="match status" value="1"/>
</dbReference>
<dbReference type="SMART" id="SM00827">
    <property type="entry name" value="PKS_AT"/>
    <property type="match status" value="1"/>
</dbReference>
<evidence type="ECO:0000259" key="12">
    <source>
        <dbReference type="PROSITE" id="PS52004"/>
    </source>
</evidence>
<dbReference type="InterPro" id="IPR001031">
    <property type="entry name" value="Thioesterase"/>
</dbReference>
<comment type="function">
    <text evidence="9">Involved in production of the polyketide antibiotic thailandamide.</text>
</comment>
<dbReference type="InterPro" id="IPR020806">
    <property type="entry name" value="PKS_PP-bd"/>
</dbReference>
<dbReference type="Gene3D" id="3.30.70.3290">
    <property type="match status" value="1"/>
</dbReference>
<dbReference type="SUPFAM" id="SSF52777">
    <property type="entry name" value="CoA-dependent acyltransferases"/>
    <property type="match status" value="2"/>
</dbReference>
<dbReference type="Pfam" id="PF00296">
    <property type="entry name" value="Bac_luciferase"/>
    <property type="match status" value="1"/>
</dbReference>
<dbReference type="InterPro" id="IPR001227">
    <property type="entry name" value="Ac_transferase_dom_sf"/>
</dbReference>
<keyword evidence="5" id="KW-0963">Cytoplasm</keyword>
<dbReference type="Pfam" id="PF00109">
    <property type="entry name" value="ketoacyl-synt"/>
    <property type="match status" value="1"/>
</dbReference>
<dbReference type="FunFam" id="3.40.366.10:FF:000002">
    <property type="entry name" value="Probable polyketide synthase 2"/>
    <property type="match status" value="1"/>
</dbReference>
<sequence length="3311" mass="359940">MNAPSTGAQQERLKKAAVVIRRLEERLASLEQVEQQQHEPLAIVGMGCRLPGGADAPRTFWELLDAGRDAVQPLEPRWALVGSQPGAGVPRWAGLLTEPVDGFDAAFFGVPPREARSLDPQHRLLLEVAWEALEDAGIPPGALSSSRTGVFVGACSKDYSDSVTRQPNEEQDAYSTTGNLLSIAAGRLSYALGLQGPCLTIDTACSSSLVAVHLACRSLRSGESDLALVGGVNMILSPVLMEGLARTQALSPDGRCRTFDASANGFVRGEGCGLVVLKRLSDARRDGNRIWAIIRGSAINQDGRSTGLTAPNVLAQQALLRDALRDARVEADAIGYVETHGTGTSLGDPIEVQALRDVLGGMRPDGSRCVLGALKSNIGHLEAAAGIAGLIKAVLALEHGRIPKNLHFRRLNAHIELEGSALILATEPLAWPRTDRPRMAGVSSFGLSGTNAHVVLEEAPLVEPAIAAPPRGAELMVLSARSPKALEAVAARLGQYLETQPEVGLGDLAFSLATTRGPMEHRLAVTATSREALRATLVAVARGQKPQGVSRDTSASRSGKLAFLFTGQGSQVTAMGRGLSETWPVFREALERCFALFDKELEQPLREVMWAAPGSAHAALLDQTVYTQASLFSLEYALAALWRSWCVVPELVAGHSLGELVAACVAGVFSLEDAVRLVGARGRLMQALPSGGAMVSIAASEGEVAPALAPQAGKVSIAAVNGPEQVVISGDEELVQELAGGFAARGVKTKRLRVSHAFHSPLMAPMLDAFRRVAESITYQSPSLPLVSNVSGRLITEEAREPGYWVRHVHTTVRMADGVRALREAGATTFVELGPKPTLLGLVTASLPQEQLALVASLRTGRDEAASMLDALGALWCAGFQVDWAGVLGAGGRRVSLPNYPWQRERYWLEVSPPTLTQAPASHSSTVPPPALLPQREPTAVRGNAPSPAPAREATLLTELSELIRGFMGDSSGEFSADHDLFQLGVDSLALFSLRKVIERRFGVLIPINAFEAEVSTVRKMALFLDQMMPPEPTPQETPTLTPDAEGRAAQPLPLAEDRVGSSGGLERIVADQLTLLRTGGGGSREVMERIVADQLALLRQVGGEASSTGPRAPAPKTEPRPVPTPGTAAPVDVPGVPGAPKAFVPYRRINTHRDPELDARQGLFLKTLIGDFTTLTPGSKRLADETRPTVANNRAVAGFRSSWKEMIYPLHVTRAEGSKVWDVDGNEYLDMTMGFGVFLFGHRPAFVAEAVAEELNRGAPLGPMTPLPGEVAMMLAEATGVERVAFYNTGTEAVMVALRLARAVTGRSKVVTFAGSYHGTFDGVLAVSDADDALRGLPLAPGTTRGMAGDTIVLEYGAPASLEVIRRHATDIAAVLVEPVQSRRPDHQPRSFLEELRGITADAGVALIFDEVITGFRTGPGGAQAHFGIRADLSTYGKVIGGGLPIGIVAGARRFMDAVDGGAWRFGDDSGPKVQNTFVAGTFCHHPLSLAAARAVLRHLRDEGPSLQRRLNDRTAALASELNAHFVRVGAPVRVVHFGSLFRLELKGDWELLYYRLLSKGVYVWEGRNLFLSTAHTEEDIRRFSAALAESIDEMMAAGFAPPPGPRPSRSGPAPHALPVSVPPPALAGGPVDHPTSFIQRGLYFQCQFPDGEMAYHNHGAWEVRGALDATRVEACFREILQRHEALRSTFVMDDDGRLVQRVHPAAGLELEHATGTDIDGWLRRFIRPFNLASPPLLRVGLLGVEEERYVLAFDMHHITADGTTTTLVVREFIALYMGEALSPVARQGHEHATWEQKYLRSGAAVQERYWRERFSNEVPRLELWLDFPRPAVQRFEGGEIHLRRPSRQLRIRAREYGASVYMVLFAACHTLLQRLTGQRDITLGTAQLGRQRGGFEDAVGMFVNALPVRVSVGANATFSELLAEVKRRCLEANEHQDFPLGVILERLKVGGHGYNPFFDVMFSYEHAEERMAVKLPGLTLREVPIARRATPYDLNLEVIEAGGTLDLRIAYCAALWKRETVERYARYFGAVLDAIEGDPARPLGELPPLRIQEVSLLSEEEQRQLLLEWNDTAVDFPREQCVHELFEAQVERTPDAVALIFGQEQLTYTQLNVRANQLAHRLRGLGVGPETLVALCLERSIDMMVGLMGILKAGGAYVPLDPTYPEERLAHMLEDSGARVLIMGDGAQHLLSRARVNRVWLDAERVSLQQAPGHNLASGARGHHLAYILYTSGSTGRPKGTEVTHRNVANFFTGMDERLGREPGTWLAVTSISFDISVLELFWTLARGFRVVLQSPLQLAPTSSRGPAPRLSEQGDRGIDFSLFYFASATGGDSSYELLMEGARFADENDFLAVWTPERHFHDFGGLYPNPSVVSAALATATKRVGIRAGSVVLPLHNPIRVAEEWAIVDNLSQGRVALSFASGWHADDFTLMPQNYAARRQLMIEGIDTVRSLWRGETLDFVGGTGQATQVRTLPRPVQAELPYFLTAAGNPETYRLAGERGAGLLTHLLGQDLNGLEKNLRLYREAWAAAGHTGPGHVTLMMHTFVAHDEDFVQRTVPGPLTEYLRRSADLMKAALGELAGSTSFEGLPQQDMDFLLSKAVERFIRDIGLFGTPESCLSRIEQLKALGVDEVACLIDFGVETRDVLASLVHLNKLRESSNARPRADESIADNLRRHRVTHLQCTPSLARMLVTDPDTFDALRGLRKLMLGGEALPPSIIKDLASLPCELHNMYGPTETTIWSSTSRVHGEDAITIGKPIANTQFYILDERKQPVPVGVIGELYIGGEGLARGYHDQPALTVERFLPDPFSGCPGARMYRTGDHARFLPDGHVKFFGRVDQQMKIRGHRIEVEEIERSLAQHPRVRDVVVVVREVSSGDKRLIAYMTPASGHAGPVSSEDLAAFLRKRLPAPMVPSDFVMLEQFPQTANGKVDRKALPAVESLPLKRAQYVAPSTPTELRLTQIWEDLLQKKPIGIQDGFFALGGHSLLAVRLIARIRKEFSQEFHIASLLTGDTIETQARMLDANRAPKPAQTPLIMLRQGDRAAPLFLMHPTGGDVSCYGPLATQMESGRPVYALRAVAPAEGCETLEQRAAWYLAQVRAVQPRGPYLLGGWSTGGIFAYEMARQLCEAGEEIERLVLLDSWTPEAYQQHGADDVSLLLWFASDVGGEALVAALKRPLLDQMAPGERLRHVLELAKGAVEQDLDIQALSQLYRDFERNARIILGYEPKPCPLKTTVLRAGEALTSGLRAASSATTDMTPAWQRLVQGPCESIDVPGSHSTMLREPHLSSLVKHLESVLEGHPVARS</sequence>
<dbReference type="CDD" id="cd00833">
    <property type="entry name" value="PKS"/>
    <property type="match status" value="1"/>
</dbReference>
<dbReference type="Pfam" id="PF02801">
    <property type="entry name" value="Ketoacyl-synt_C"/>
    <property type="match status" value="1"/>
</dbReference>
<dbReference type="OrthoDB" id="9778690at2"/>
<dbReference type="InterPro" id="IPR000873">
    <property type="entry name" value="AMP-dep_synth/lig_dom"/>
</dbReference>
<dbReference type="InterPro" id="IPR009081">
    <property type="entry name" value="PP-bd_ACP"/>
</dbReference>
<name>A0A3A8JEG0_9BACT</name>
<gene>
    <name evidence="13" type="ORF">D7V88_01250</name>
</gene>
<dbReference type="Pfam" id="PF13193">
    <property type="entry name" value="AMP-binding_C"/>
    <property type="match status" value="1"/>
</dbReference>
<dbReference type="PANTHER" id="PTHR43775">
    <property type="entry name" value="FATTY ACID SYNTHASE"/>
    <property type="match status" value="1"/>
</dbReference>
<dbReference type="Pfam" id="PF00550">
    <property type="entry name" value="PP-binding"/>
    <property type="match status" value="2"/>
</dbReference>
<feature type="region of interest" description="Disordered" evidence="10">
    <location>
        <begin position="1600"/>
        <end position="1627"/>
    </location>
</feature>
<dbReference type="InterPro" id="IPR015422">
    <property type="entry name" value="PyrdxlP-dep_Trfase_small"/>
</dbReference>
<feature type="domain" description="Ketosynthase family 3 (KS3)" evidence="12">
    <location>
        <begin position="38"/>
        <end position="458"/>
    </location>
</feature>
<dbReference type="InterPro" id="IPR015421">
    <property type="entry name" value="PyrdxlP-dep_Trfase_major"/>
</dbReference>
<dbReference type="PROSITE" id="PS00606">
    <property type="entry name" value="KS3_1"/>
    <property type="match status" value="1"/>
</dbReference>
<evidence type="ECO:0000256" key="7">
    <source>
        <dbReference type="ARBA" id="ARBA00022679"/>
    </source>
</evidence>
<dbReference type="InterPro" id="IPR050091">
    <property type="entry name" value="PKS_NRPS_Biosynth_Enz"/>
</dbReference>
<dbReference type="NCBIfam" id="TIGR04020">
    <property type="entry name" value="seco_metab_LLM"/>
    <property type="match status" value="1"/>
</dbReference>
<dbReference type="InterPro" id="IPR049704">
    <property type="entry name" value="Aminotrans_3_PPA_site"/>
</dbReference>
<dbReference type="InterPro" id="IPR016039">
    <property type="entry name" value="Thiolase-like"/>
</dbReference>
<dbReference type="Gene3D" id="3.30.559.30">
    <property type="entry name" value="Nonribosomal peptide synthetase, condensation domain"/>
    <property type="match status" value="1"/>
</dbReference>
<dbReference type="Proteomes" id="UP000268094">
    <property type="component" value="Unassembled WGS sequence"/>
</dbReference>
<evidence type="ECO:0000256" key="6">
    <source>
        <dbReference type="ARBA" id="ARBA00022553"/>
    </source>
</evidence>
<evidence type="ECO:0000313" key="13">
    <source>
        <dbReference type="EMBL" id="RKG93765.1"/>
    </source>
</evidence>
<dbReference type="InterPro" id="IPR005814">
    <property type="entry name" value="Aminotrans_3"/>
</dbReference>
<dbReference type="Pfam" id="PF00501">
    <property type="entry name" value="AMP-binding"/>
    <property type="match status" value="2"/>
</dbReference>
<evidence type="ECO:0000256" key="5">
    <source>
        <dbReference type="ARBA" id="ARBA00022490"/>
    </source>
</evidence>
<dbReference type="InterPro" id="IPR023213">
    <property type="entry name" value="CAT-like_dom_sf"/>
</dbReference>
<dbReference type="Pfam" id="PF00668">
    <property type="entry name" value="Condensation"/>
    <property type="match status" value="1"/>
</dbReference>
<dbReference type="Gene3D" id="3.40.50.1820">
    <property type="entry name" value="alpha/beta hydrolase"/>
    <property type="match status" value="1"/>
</dbReference>
<dbReference type="Gene3D" id="2.30.38.10">
    <property type="entry name" value="Luciferase, Domain 3"/>
    <property type="match status" value="1"/>
</dbReference>
<dbReference type="InterPro" id="IPR025110">
    <property type="entry name" value="AMP-bd_C"/>
</dbReference>
<dbReference type="CDD" id="cd19531">
    <property type="entry name" value="LCL_NRPS-like"/>
    <property type="match status" value="1"/>
</dbReference>
<dbReference type="InterPro" id="IPR016036">
    <property type="entry name" value="Malonyl_transacylase_ACP-bd"/>
</dbReference>
<dbReference type="Pfam" id="PF00975">
    <property type="entry name" value="Thioesterase"/>
    <property type="match status" value="1"/>
</dbReference>
<evidence type="ECO:0000313" key="14">
    <source>
        <dbReference type="Proteomes" id="UP000268094"/>
    </source>
</evidence>
<dbReference type="SUPFAM" id="SSF51679">
    <property type="entry name" value="Bacterial luciferase-like"/>
    <property type="match status" value="1"/>
</dbReference>
<dbReference type="SUPFAM" id="SSF47336">
    <property type="entry name" value="ACP-like"/>
    <property type="match status" value="2"/>
</dbReference>
<dbReference type="Gene3D" id="3.30.559.10">
    <property type="entry name" value="Chloramphenicol acetyltransferase-like domain"/>
    <property type="match status" value="1"/>
</dbReference>
<dbReference type="SUPFAM" id="SSF53383">
    <property type="entry name" value="PLP-dependent transferases"/>
    <property type="match status" value="1"/>
</dbReference>
<dbReference type="Pfam" id="PF22621">
    <property type="entry name" value="CurL-like_PKS_C"/>
    <property type="match status" value="1"/>
</dbReference>
<dbReference type="RefSeq" id="WP_120538740.1">
    <property type="nucleotide sequence ID" value="NZ_RAVZ01000004.1"/>
</dbReference>
<dbReference type="InterPro" id="IPR014043">
    <property type="entry name" value="Acyl_transferase_dom"/>
</dbReference>
<dbReference type="GO" id="GO:0016705">
    <property type="term" value="F:oxidoreductase activity, acting on paired donors, with incorporation or reduction of molecular oxygen"/>
    <property type="evidence" value="ECO:0007669"/>
    <property type="project" value="InterPro"/>
</dbReference>
<accession>A0A3A8JEG0</accession>
<evidence type="ECO:0000256" key="8">
    <source>
        <dbReference type="ARBA" id="ARBA00022898"/>
    </source>
</evidence>
<dbReference type="Gene3D" id="3.40.50.980">
    <property type="match status" value="3"/>
</dbReference>
<dbReference type="GO" id="GO:0071770">
    <property type="term" value="P:DIM/DIP cell wall layer assembly"/>
    <property type="evidence" value="ECO:0007669"/>
    <property type="project" value="TreeGrafter"/>
</dbReference>
<reference evidence="14" key="1">
    <citation type="submission" date="2018-09" db="EMBL/GenBank/DDBJ databases">
        <authorList>
            <person name="Livingstone P.G."/>
            <person name="Whitworth D.E."/>
        </authorList>
    </citation>
    <scope>NUCLEOTIDE SEQUENCE [LARGE SCALE GENOMIC DNA]</scope>
    <source>
        <strain evidence="14">CA054A</strain>
    </source>
</reference>
<feature type="region of interest" description="Disordered" evidence="10">
    <location>
        <begin position="1102"/>
        <end position="1137"/>
    </location>
</feature>
<dbReference type="SUPFAM" id="SSF56801">
    <property type="entry name" value="Acetyl-CoA synthetase-like"/>
    <property type="match status" value="2"/>
</dbReference>
<dbReference type="PROSITE" id="PS00012">
    <property type="entry name" value="PHOSPHOPANTETHEINE"/>
    <property type="match status" value="1"/>
</dbReference>
<evidence type="ECO:0000256" key="3">
    <source>
        <dbReference type="ARBA" id="ARBA00004496"/>
    </source>
</evidence>
<dbReference type="InterPro" id="IPR011251">
    <property type="entry name" value="Luciferase-like_dom"/>
</dbReference>
<dbReference type="InterPro" id="IPR014031">
    <property type="entry name" value="Ketoacyl_synth_C"/>
</dbReference>
<evidence type="ECO:0000256" key="2">
    <source>
        <dbReference type="ARBA" id="ARBA00001957"/>
    </source>
</evidence>